<dbReference type="InterPro" id="IPR015797">
    <property type="entry name" value="NUDIX_hydrolase-like_dom_sf"/>
</dbReference>
<dbReference type="PROSITE" id="PS51462">
    <property type="entry name" value="NUDIX"/>
    <property type="match status" value="1"/>
</dbReference>
<dbReference type="AlphaFoldDB" id="A0A7C1JZM0"/>
<dbReference type="Gene3D" id="3.90.79.10">
    <property type="entry name" value="Nucleoside Triphosphate Pyrophosphohydrolase"/>
    <property type="match status" value="1"/>
</dbReference>
<evidence type="ECO:0000256" key="13">
    <source>
        <dbReference type="ARBA" id="ARBA00023204"/>
    </source>
</evidence>
<dbReference type="SUPFAM" id="SSF55811">
    <property type="entry name" value="Nudix"/>
    <property type="match status" value="1"/>
</dbReference>
<dbReference type="EMBL" id="DSMG01000177">
    <property type="protein sequence ID" value="HDX33170.1"/>
    <property type="molecule type" value="Genomic_DNA"/>
</dbReference>
<dbReference type="InterPro" id="IPR044298">
    <property type="entry name" value="MIG/MutY"/>
</dbReference>
<dbReference type="NCBIfam" id="TIGR01084">
    <property type="entry name" value="mutY"/>
    <property type="match status" value="1"/>
</dbReference>
<dbReference type="EC" id="3.2.2.31" evidence="5"/>
<comment type="function">
    <text evidence="3">Adenine glycosylase active on G-A mispairs. MutY also corrects error-prone DNA synthesis past GO lesions which are due to the oxidatively damaged form of guanine: 7,8-dihydro-8-oxoguanine (8-oxo-dGTP).</text>
</comment>
<keyword evidence="8" id="KW-0479">Metal-binding</keyword>
<evidence type="ECO:0000256" key="12">
    <source>
        <dbReference type="ARBA" id="ARBA00023014"/>
    </source>
</evidence>
<accession>A0A7C1JZM0</accession>
<evidence type="ECO:0000313" key="16">
    <source>
        <dbReference type="EMBL" id="HDX33170.1"/>
    </source>
</evidence>
<keyword evidence="14" id="KW-0326">Glycosidase</keyword>
<dbReference type="InterPro" id="IPR004035">
    <property type="entry name" value="Endouclease-III_FeS-bd_BS"/>
</dbReference>
<dbReference type="PANTHER" id="PTHR42944:SF1">
    <property type="entry name" value="ADENINE DNA GLYCOSYLASE"/>
    <property type="match status" value="1"/>
</dbReference>
<dbReference type="InterPro" id="IPR000086">
    <property type="entry name" value="NUDIX_hydrolase_dom"/>
</dbReference>
<dbReference type="CDD" id="cd03425">
    <property type="entry name" value="NUDIX_MutT_NudA_like"/>
    <property type="match status" value="1"/>
</dbReference>
<dbReference type="InterPro" id="IPR005760">
    <property type="entry name" value="A/G_AdeGlyc_MutY"/>
</dbReference>
<evidence type="ECO:0000259" key="15">
    <source>
        <dbReference type="PROSITE" id="PS51462"/>
    </source>
</evidence>
<dbReference type="InterPro" id="IPR029119">
    <property type="entry name" value="MutY_C"/>
</dbReference>
<evidence type="ECO:0000256" key="6">
    <source>
        <dbReference type="ARBA" id="ARBA00022023"/>
    </source>
</evidence>
<protein>
    <recommendedName>
        <fullName evidence="6">Adenine DNA glycosylase</fullName>
        <ecNumber evidence="5">3.2.2.31</ecNumber>
    </recommendedName>
</protein>
<dbReference type="SUPFAM" id="SSF48150">
    <property type="entry name" value="DNA-glycosylase"/>
    <property type="match status" value="1"/>
</dbReference>
<dbReference type="Pfam" id="PF14815">
    <property type="entry name" value="NUDIX_4"/>
    <property type="match status" value="1"/>
</dbReference>
<sequence length="376" mass="42209">MNGSSFAQIVARLLDWCVDHQRALPWRDAPAGARNPYAVWISEVMLQQTRVETVEAYYRRWMERFPTVQALAAADLQEVLKFWEGLGYYARARNLHRAAQEVVQRHGGEIPFNRSALLALPGVGEYTVGAILSIAYNQPEPILDGNVKRVLTRLFDIDRPVDERATVRQLWELARSLVEAAPPGRAGDCNEALMELGATLCTPQNPRCLICPLAECCQAAQQGTQHQRPVRSARKEAPHYDVAAGVIWAGQPFRSRLLMAQRRPEGLLGGLWEFPGGKLEPHDADLPACLRREIDEELGIEIAVLKPLTTVKHVYTHFRITLHAFHARHVGGAPQALGCQEWRWLELDEVEMLPLPVTDQKIYCALLAQRSVGTDI</sequence>
<evidence type="ECO:0000256" key="14">
    <source>
        <dbReference type="ARBA" id="ARBA00023295"/>
    </source>
</evidence>
<proteinExistence type="inferred from homology"/>
<keyword evidence="7" id="KW-0004">4Fe-4S</keyword>
<dbReference type="CDD" id="cd00056">
    <property type="entry name" value="ENDO3c"/>
    <property type="match status" value="1"/>
</dbReference>
<keyword evidence="10" id="KW-0378">Hydrolase</keyword>
<evidence type="ECO:0000256" key="3">
    <source>
        <dbReference type="ARBA" id="ARBA00002933"/>
    </source>
</evidence>
<name>A0A7C1JZM0_9CHLR</name>
<feature type="domain" description="Nudix hydrolase" evidence="15">
    <location>
        <begin position="238"/>
        <end position="368"/>
    </location>
</feature>
<keyword evidence="12" id="KW-0411">Iron-sulfur</keyword>
<gene>
    <name evidence="16" type="primary">mutY</name>
    <name evidence="16" type="ORF">ENQ20_17020</name>
</gene>
<dbReference type="InterPro" id="IPR003265">
    <property type="entry name" value="HhH-GPD_domain"/>
</dbReference>
<dbReference type="Pfam" id="PF00730">
    <property type="entry name" value="HhH-GPD"/>
    <property type="match status" value="1"/>
</dbReference>
<dbReference type="InterPro" id="IPR000445">
    <property type="entry name" value="HhH_motif"/>
</dbReference>
<dbReference type="GO" id="GO:0035485">
    <property type="term" value="F:adenine/guanine mispair binding"/>
    <property type="evidence" value="ECO:0007669"/>
    <property type="project" value="TreeGrafter"/>
</dbReference>
<dbReference type="GO" id="GO:0032357">
    <property type="term" value="F:oxidized purine DNA binding"/>
    <property type="evidence" value="ECO:0007669"/>
    <property type="project" value="TreeGrafter"/>
</dbReference>
<comment type="caution">
    <text evidence="16">The sequence shown here is derived from an EMBL/GenBank/DDBJ whole genome shotgun (WGS) entry which is preliminary data.</text>
</comment>
<keyword evidence="9" id="KW-0227">DNA damage</keyword>
<dbReference type="InterPro" id="IPR011257">
    <property type="entry name" value="DNA_glycosylase"/>
</dbReference>
<dbReference type="GO" id="GO:0006284">
    <property type="term" value="P:base-excision repair"/>
    <property type="evidence" value="ECO:0007669"/>
    <property type="project" value="InterPro"/>
</dbReference>
<keyword evidence="13" id="KW-0234">DNA repair</keyword>
<keyword evidence="11" id="KW-0408">Iron</keyword>
<dbReference type="GO" id="GO:0034039">
    <property type="term" value="F:8-oxo-7,8-dihydroguanine DNA N-glycosylase activity"/>
    <property type="evidence" value="ECO:0007669"/>
    <property type="project" value="TreeGrafter"/>
</dbReference>
<evidence type="ECO:0000256" key="7">
    <source>
        <dbReference type="ARBA" id="ARBA00022485"/>
    </source>
</evidence>
<evidence type="ECO:0000256" key="9">
    <source>
        <dbReference type="ARBA" id="ARBA00022763"/>
    </source>
</evidence>
<dbReference type="Gene3D" id="1.10.1670.10">
    <property type="entry name" value="Helix-hairpin-Helix base-excision DNA repair enzymes (C-terminal)"/>
    <property type="match status" value="1"/>
</dbReference>
<dbReference type="GO" id="GO:0046872">
    <property type="term" value="F:metal ion binding"/>
    <property type="evidence" value="ECO:0007669"/>
    <property type="project" value="UniProtKB-KW"/>
</dbReference>
<evidence type="ECO:0000256" key="10">
    <source>
        <dbReference type="ARBA" id="ARBA00022801"/>
    </source>
</evidence>
<dbReference type="FunFam" id="1.10.340.30:FF:000002">
    <property type="entry name" value="Adenine DNA glycosylase"/>
    <property type="match status" value="1"/>
</dbReference>
<evidence type="ECO:0000256" key="8">
    <source>
        <dbReference type="ARBA" id="ARBA00022723"/>
    </source>
</evidence>
<dbReference type="PANTHER" id="PTHR42944">
    <property type="entry name" value="ADENINE DNA GLYCOSYLASE"/>
    <property type="match status" value="1"/>
</dbReference>
<evidence type="ECO:0000256" key="5">
    <source>
        <dbReference type="ARBA" id="ARBA00012045"/>
    </source>
</evidence>
<dbReference type="SMART" id="SM00478">
    <property type="entry name" value="ENDO3c"/>
    <property type="match status" value="1"/>
</dbReference>
<dbReference type="InterPro" id="IPR023170">
    <property type="entry name" value="HhH_base_excis_C"/>
</dbReference>
<comment type="similarity">
    <text evidence="4">Belongs to the Nth/MutY family.</text>
</comment>
<organism evidence="16">
    <name type="scientific">Caldilinea aerophila</name>
    <dbReference type="NCBI Taxonomy" id="133453"/>
    <lineage>
        <taxon>Bacteria</taxon>
        <taxon>Bacillati</taxon>
        <taxon>Chloroflexota</taxon>
        <taxon>Caldilineae</taxon>
        <taxon>Caldilineales</taxon>
        <taxon>Caldilineaceae</taxon>
        <taxon>Caldilinea</taxon>
    </lineage>
</organism>
<comment type="cofactor">
    <cofactor evidence="2">
        <name>[4Fe-4S] cluster</name>
        <dbReference type="ChEBI" id="CHEBI:49883"/>
    </cofactor>
</comment>
<dbReference type="Gene3D" id="1.10.340.30">
    <property type="entry name" value="Hypothetical protein, domain 2"/>
    <property type="match status" value="1"/>
</dbReference>
<evidence type="ECO:0000256" key="4">
    <source>
        <dbReference type="ARBA" id="ARBA00008343"/>
    </source>
</evidence>
<comment type="catalytic activity">
    <reaction evidence="1">
        <text>Hydrolyzes free adenine bases from 7,8-dihydro-8-oxoguanine:adenine mismatched double-stranded DNA, leaving an apurinic site.</text>
        <dbReference type="EC" id="3.2.2.31"/>
    </reaction>
</comment>
<reference evidence="16" key="1">
    <citation type="journal article" date="2020" name="mSystems">
        <title>Genome- and Community-Level Interaction Insights into Carbon Utilization and Element Cycling Functions of Hydrothermarchaeota in Hydrothermal Sediment.</title>
        <authorList>
            <person name="Zhou Z."/>
            <person name="Liu Y."/>
            <person name="Xu W."/>
            <person name="Pan J."/>
            <person name="Luo Z.H."/>
            <person name="Li M."/>
        </authorList>
    </citation>
    <scope>NUCLEOTIDE SEQUENCE [LARGE SCALE GENOMIC DNA]</scope>
    <source>
        <strain evidence="16">SpSt-289</strain>
    </source>
</reference>
<dbReference type="GO" id="GO:0000701">
    <property type="term" value="F:purine-specific mismatch base pair DNA N-glycosylase activity"/>
    <property type="evidence" value="ECO:0007669"/>
    <property type="project" value="UniProtKB-EC"/>
</dbReference>
<dbReference type="GO" id="GO:0051539">
    <property type="term" value="F:4 iron, 4 sulfur cluster binding"/>
    <property type="evidence" value="ECO:0007669"/>
    <property type="project" value="UniProtKB-KW"/>
</dbReference>
<evidence type="ECO:0000256" key="11">
    <source>
        <dbReference type="ARBA" id="ARBA00023004"/>
    </source>
</evidence>
<evidence type="ECO:0000256" key="1">
    <source>
        <dbReference type="ARBA" id="ARBA00000843"/>
    </source>
</evidence>
<evidence type="ECO:0000256" key="2">
    <source>
        <dbReference type="ARBA" id="ARBA00001966"/>
    </source>
</evidence>
<dbReference type="Pfam" id="PF00633">
    <property type="entry name" value="HHH"/>
    <property type="match status" value="1"/>
</dbReference>
<dbReference type="GO" id="GO:0006298">
    <property type="term" value="P:mismatch repair"/>
    <property type="evidence" value="ECO:0007669"/>
    <property type="project" value="TreeGrafter"/>
</dbReference>
<dbReference type="PROSITE" id="PS00764">
    <property type="entry name" value="ENDONUCLEASE_III_1"/>
    <property type="match status" value="1"/>
</dbReference>